<keyword evidence="2" id="KW-1185">Reference proteome</keyword>
<gene>
    <name evidence="1" type="ORF">DFP80_107235</name>
</gene>
<organism evidence="1 2">
    <name type="scientific">Marinomonas rhizomae</name>
    <dbReference type="NCBI Taxonomy" id="491948"/>
    <lineage>
        <taxon>Bacteria</taxon>
        <taxon>Pseudomonadati</taxon>
        <taxon>Pseudomonadota</taxon>
        <taxon>Gammaproteobacteria</taxon>
        <taxon>Oceanospirillales</taxon>
        <taxon>Oceanospirillaceae</taxon>
        <taxon>Marinomonas</taxon>
    </lineage>
</organism>
<keyword evidence="1" id="KW-0808">Transferase</keyword>
<dbReference type="EMBL" id="QNSE01000007">
    <property type="protein sequence ID" value="RBP83256.1"/>
    <property type="molecule type" value="Genomic_DNA"/>
</dbReference>
<evidence type="ECO:0000313" key="1">
    <source>
        <dbReference type="EMBL" id="RBP83256.1"/>
    </source>
</evidence>
<dbReference type="SUPFAM" id="SSF81593">
    <property type="entry name" value="Nucleotidyltransferase substrate binding subunit/domain"/>
    <property type="match status" value="1"/>
</dbReference>
<dbReference type="GO" id="GO:0016740">
    <property type="term" value="F:transferase activity"/>
    <property type="evidence" value="ECO:0007669"/>
    <property type="project" value="UniProtKB-KW"/>
</dbReference>
<protein>
    <submittedName>
        <fullName evidence="1">Nucleotidyltransferase substrate binding protein (TIGR01987 family)</fullName>
    </submittedName>
</protein>
<reference evidence="1 2" key="1">
    <citation type="submission" date="2018-06" db="EMBL/GenBank/DDBJ databases">
        <title>Genomic Encyclopedia of Type Strains, Phase III (KMG-III): the genomes of soil and plant-associated and newly described type strains.</title>
        <authorList>
            <person name="Whitman W."/>
        </authorList>
    </citation>
    <scope>NUCLEOTIDE SEQUENCE [LARGE SCALE GENOMIC DNA]</scope>
    <source>
        <strain evidence="1 2">CECT 7377</strain>
    </source>
</reference>
<comment type="caution">
    <text evidence="1">The sequence shown here is derived from an EMBL/GenBank/DDBJ whole genome shotgun (WGS) entry which is preliminary data.</text>
</comment>
<name>A0A366J892_9GAMM</name>
<dbReference type="OrthoDB" id="9810452at2"/>
<dbReference type="AlphaFoldDB" id="A0A366J892"/>
<dbReference type="Proteomes" id="UP000252792">
    <property type="component" value="Unassembled WGS sequence"/>
</dbReference>
<sequence length="147" mass="17009">MSVDIRWLQRFEHFTLAHDQLADALRLMAERPLSNLEKQGTIQAFEFTYELAWNVLRDYLVWQGIESVSGSRDAIRESFKRDLIADGGAWLSMLQDRNRTVHTYNEETANQILGQLRLVYAGLFMAFRCKFQSLADDTRGSMENGDV</sequence>
<dbReference type="NCBIfam" id="TIGR01987">
    <property type="entry name" value="HI0074"/>
    <property type="match status" value="1"/>
</dbReference>
<evidence type="ECO:0000313" key="2">
    <source>
        <dbReference type="Proteomes" id="UP000252792"/>
    </source>
</evidence>
<dbReference type="Pfam" id="PF08780">
    <property type="entry name" value="NTase_sub_bind"/>
    <property type="match status" value="1"/>
</dbReference>
<dbReference type="InterPro" id="IPR010235">
    <property type="entry name" value="HepT"/>
</dbReference>
<dbReference type="RefSeq" id="WP_113916805.1">
    <property type="nucleotide sequence ID" value="NZ_QNSE01000007.1"/>
</dbReference>
<accession>A0A366J892</accession>
<dbReference type="Gene3D" id="1.20.120.330">
    <property type="entry name" value="Nucleotidyltransferases domain 2"/>
    <property type="match status" value="1"/>
</dbReference>
<proteinExistence type="predicted"/>